<reference evidence="1 2" key="2">
    <citation type="journal article" date="2017" name="Genome Announc.">
        <title>Draft genome sequence of Aquitalea magnusonii strain H3, a plant growth-promoting bacterium of duckweed Lemna minor.</title>
        <authorList>
            <person name="Ishizawa H."/>
            <person name="Kuroda M."/>
            <person name="Ike M."/>
        </authorList>
    </citation>
    <scope>NUCLEOTIDE SEQUENCE [LARGE SCALE GENOMIC DNA]</scope>
    <source>
        <strain evidence="1 2">H3</strain>
    </source>
</reference>
<protein>
    <submittedName>
        <fullName evidence="1">Uncharacterized protein</fullName>
    </submittedName>
</protein>
<name>A0A3G9GAM1_9NEIS</name>
<gene>
    <name evidence="1" type="ORF">DLM_0895</name>
</gene>
<dbReference type="InterPro" id="IPR010982">
    <property type="entry name" value="Lambda_DNA-bd_dom_sf"/>
</dbReference>
<dbReference type="OrthoDB" id="7358102at2"/>
<accession>A0A3G9GAM1</accession>
<dbReference type="Gene3D" id="1.10.260.40">
    <property type="entry name" value="lambda repressor-like DNA-binding domains"/>
    <property type="match status" value="1"/>
</dbReference>
<dbReference type="KEGG" id="amah:DLM_0895"/>
<keyword evidence="2" id="KW-1185">Reference proteome</keyword>
<reference evidence="2" key="1">
    <citation type="journal article" date="2017" name="Biotechnol. Biofuels">
        <title>Evaluation of environmental bacterial communities as a factor affecting the growth of duckweed Lemna minor.</title>
        <authorList>
            <person name="Ishizawa H."/>
            <person name="Kuroda M."/>
            <person name="Morikawa M."/>
            <person name="Ike M."/>
        </authorList>
    </citation>
    <scope>NUCLEOTIDE SEQUENCE [LARGE SCALE GENOMIC DNA]</scope>
    <source>
        <strain evidence="2">H3</strain>
    </source>
</reference>
<dbReference type="Proteomes" id="UP000198290">
    <property type="component" value="Chromosome"/>
</dbReference>
<dbReference type="RefSeq" id="WP_089084347.1">
    <property type="nucleotide sequence ID" value="NZ_AP018823.1"/>
</dbReference>
<reference evidence="2" key="3">
    <citation type="journal article" date="2017" name="Plant Physiol. Biochem.">
        <title>Differential oxidative and antioxidative response of duckweed Lemna minor toward plant growth promoting/inhibiting bacteria.</title>
        <authorList>
            <person name="Ishizawa H."/>
            <person name="Kuroda M."/>
            <person name="Morikawa M."/>
            <person name="Ike M."/>
        </authorList>
    </citation>
    <scope>NUCLEOTIDE SEQUENCE [LARGE SCALE GENOMIC DNA]</scope>
    <source>
        <strain evidence="2">H3</strain>
    </source>
</reference>
<dbReference type="AlphaFoldDB" id="A0A3G9GAM1"/>
<sequence length="104" mass="11499">MTADWLDILRAAVAERGQKPVAAELGYSRSTISLVLAGKYAGRTEAVEKQVRAVLAVVTCPFNNQPMTMADCRTFSSSRPPTHHPLKLTHWRTCRSCKHCSKGE</sequence>
<dbReference type="EMBL" id="AP018823">
    <property type="protein sequence ID" value="BBF84535.1"/>
    <property type="molecule type" value="Genomic_DNA"/>
</dbReference>
<evidence type="ECO:0000313" key="2">
    <source>
        <dbReference type="Proteomes" id="UP000198290"/>
    </source>
</evidence>
<dbReference type="GO" id="GO:0003677">
    <property type="term" value="F:DNA binding"/>
    <property type="evidence" value="ECO:0007669"/>
    <property type="project" value="InterPro"/>
</dbReference>
<proteinExistence type="predicted"/>
<evidence type="ECO:0000313" key="1">
    <source>
        <dbReference type="EMBL" id="BBF84535.1"/>
    </source>
</evidence>
<organism evidence="1 2">
    <name type="scientific">Aquitalea magnusonii</name>
    <dbReference type="NCBI Taxonomy" id="332411"/>
    <lineage>
        <taxon>Bacteria</taxon>
        <taxon>Pseudomonadati</taxon>
        <taxon>Pseudomonadota</taxon>
        <taxon>Betaproteobacteria</taxon>
        <taxon>Neisseriales</taxon>
        <taxon>Chromobacteriaceae</taxon>
        <taxon>Aquitalea</taxon>
    </lineage>
</organism>